<keyword evidence="2" id="KW-1133">Transmembrane helix</keyword>
<name>A0A0K1Q5Q2_9BACT</name>
<keyword evidence="2" id="KW-0812">Transmembrane</keyword>
<proteinExistence type="predicted"/>
<dbReference type="STRING" id="1391654.AKJ09_07373"/>
<feature type="transmembrane region" description="Helical" evidence="2">
    <location>
        <begin position="187"/>
        <end position="209"/>
    </location>
</feature>
<keyword evidence="2" id="KW-0472">Membrane</keyword>
<gene>
    <name evidence="3" type="ORF">AKJ09_07373</name>
</gene>
<feature type="region of interest" description="Disordered" evidence="1">
    <location>
        <begin position="242"/>
        <end position="271"/>
    </location>
</feature>
<evidence type="ECO:0000313" key="3">
    <source>
        <dbReference type="EMBL" id="AKV00710.1"/>
    </source>
</evidence>
<dbReference type="AlphaFoldDB" id="A0A0K1Q5Q2"/>
<protein>
    <submittedName>
        <fullName evidence="3">Uncharacterized protein</fullName>
    </submittedName>
</protein>
<accession>A0A0K1Q5Q2</accession>
<dbReference type="KEGG" id="llu:AKJ09_07373"/>
<evidence type="ECO:0000256" key="1">
    <source>
        <dbReference type="SAM" id="MobiDB-lite"/>
    </source>
</evidence>
<sequence length="271" mass="29407">MPRTATPVVIDESIKALEDQPTRERLERIMATPELQQTIRELAAATVPGFIDGLDSAESKARIHEFSKALVAALVEELRPAMREAVQEALSKDVQAQLDRMVADMAAQATHSVMKTAATDVPTTLSPAMRAALAENLGAPEVRSAAASTAHDIAKSALAGSREAILEVQQAQEQGPVQRMARFLTRAGILLAVFALLFIALVAFGMLSLRSRAIRAEQASEASAQRVRKLALLMLSSEGQAWSPDEKAMFQQELETEAEPRVRGRRPRPHA</sequence>
<dbReference type="Proteomes" id="UP000064967">
    <property type="component" value="Chromosome"/>
</dbReference>
<organism evidence="3 4">
    <name type="scientific">Labilithrix luteola</name>
    <dbReference type="NCBI Taxonomy" id="1391654"/>
    <lineage>
        <taxon>Bacteria</taxon>
        <taxon>Pseudomonadati</taxon>
        <taxon>Myxococcota</taxon>
        <taxon>Polyangia</taxon>
        <taxon>Polyangiales</taxon>
        <taxon>Labilitrichaceae</taxon>
        <taxon>Labilithrix</taxon>
    </lineage>
</organism>
<reference evidence="3 4" key="1">
    <citation type="submission" date="2015-08" db="EMBL/GenBank/DDBJ databases">
        <authorList>
            <person name="Babu N.S."/>
            <person name="Beckwith C.J."/>
            <person name="Beseler K.G."/>
            <person name="Brison A."/>
            <person name="Carone J.V."/>
            <person name="Caskin T.P."/>
            <person name="Diamond M."/>
            <person name="Durham M.E."/>
            <person name="Foxe J.M."/>
            <person name="Go M."/>
            <person name="Henderson B.A."/>
            <person name="Jones I.B."/>
            <person name="McGettigan J.A."/>
            <person name="Micheletti S.J."/>
            <person name="Nasrallah M.E."/>
            <person name="Ortiz D."/>
            <person name="Piller C.R."/>
            <person name="Privatt S.R."/>
            <person name="Schneider S.L."/>
            <person name="Sharp S."/>
            <person name="Smith T.C."/>
            <person name="Stanton J.D."/>
            <person name="Ullery H.E."/>
            <person name="Wilson R.J."/>
            <person name="Serrano M.G."/>
            <person name="Buck G."/>
            <person name="Lee V."/>
            <person name="Wang Y."/>
            <person name="Carvalho R."/>
            <person name="Voegtly L."/>
            <person name="Shi R."/>
            <person name="Duckworth R."/>
            <person name="Johnson A."/>
            <person name="Loviza R."/>
            <person name="Walstead R."/>
            <person name="Shah Z."/>
            <person name="Kiflezghi M."/>
            <person name="Wade K."/>
            <person name="Ball S.L."/>
            <person name="Bradley K.W."/>
            <person name="Asai D.J."/>
            <person name="Bowman C.A."/>
            <person name="Russell D.A."/>
            <person name="Pope W.H."/>
            <person name="Jacobs-Sera D."/>
            <person name="Hendrix R.W."/>
            <person name="Hatfull G.F."/>
        </authorList>
    </citation>
    <scope>NUCLEOTIDE SEQUENCE [LARGE SCALE GENOMIC DNA]</scope>
    <source>
        <strain evidence="3 4">DSM 27648</strain>
    </source>
</reference>
<evidence type="ECO:0000256" key="2">
    <source>
        <dbReference type="SAM" id="Phobius"/>
    </source>
</evidence>
<keyword evidence="4" id="KW-1185">Reference proteome</keyword>
<evidence type="ECO:0000313" key="4">
    <source>
        <dbReference type="Proteomes" id="UP000064967"/>
    </source>
</evidence>
<dbReference type="EMBL" id="CP012333">
    <property type="protein sequence ID" value="AKV00710.1"/>
    <property type="molecule type" value="Genomic_DNA"/>
</dbReference>